<dbReference type="EMBL" id="JACGWO010000001">
    <property type="protein sequence ID" value="KAK4438890.1"/>
    <property type="molecule type" value="Genomic_DNA"/>
</dbReference>
<reference evidence="2" key="2">
    <citation type="journal article" date="2024" name="Plant">
        <title>Genomic evolution and insights into agronomic trait innovations of Sesamum species.</title>
        <authorList>
            <person name="Miao H."/>
            <person name="Wang L."/>
            <person name="Qu L."/>
            <person name="Liu H."/>
            <person name="Sun Y."/>
            <person name="Le M."/>
            <person name="Wang Q."/>
            <person name="Wei S."/>
            <person name="Zheng Y."/>
            <person name="Lin W."/>
            <person name="Duan Y."/>
            <person name="Cao H."/>
            <person name="Xiong S."/>
            <person name="Wang X."/>
            <person name="Wei L."/>
            <person name="Li C."/>
            <person name="Ma Q."/>
            <person name="Ju M."/>
            <person name="Zhao R."/>
            <person name="Li G."/>
            <person name="Mu C."/>
            <person name="Tian Q."/>
            <person name="Mei H."/>
            <person name="Zhang T."/>
            <person name="Gao T."/>
            <person name="Zhang H."/>
        </authorList>
    </citation>
    <scope>NUCLEOTIDE SEQUENCE</scope>
    <source>
        <strain evidence="2">3651</strain>
    </source>
</reference>
<reference evidence="2" key="1">
    <citation type="submission" date="2020-06" db="EMBL/GenBank/DDBJ databases">
        <authorList>
            <person name="Li T."/>
            <person name="Hu X."/>
            <person name="Zhang T."/>
            <person name="Song X."/>
            <person name="Zhang H."/>
            <person name="Dai N."/>
            <person name="Sheng W."/>
            <person name="Hou X."/>
            <person name="Wei L."/>
        </authorList>
    </citation>
    <scope>NUCLEOTIDE SEQUENCE</scope>
    <source>
        <strain evidence="2">3651</strain>
        <tissue evidence="2">Leaf</tissue>
    </source>
</reference>
<feature type="region of interest" description="Disordered" evidence="1">
    <location>
        <begin position="62"/>
        <end position="126"/>
    </location>
</feature>
<evidence type="ECO:0000313" key="2">
    <source>
        <dbReference type="EMBL" id="KAK4438890.1"/>
    </source>
</evidence>
<keyword evidence="3" id="KW-1185">Reference proteome</keyword>
<proteinExistence type="predicted"/>
<evidence type="ECO:0000313" key="3">
    <source>
        <dbReference type="Proteomes" id="UP001293254"/>
    </source>
</evidence>
<feature type="compositionally biased region" description="Basic and acidic residues" evidence="1">
    <location>
        <begin position="102"/>
        <end position="115"/>
    </location>
</feature>
<sequence>MKIISISSNDLKKFFEEWAMQRGMVPQPLPPPPCREEVEDREGLVESYVPEPVPVNQKLRRELFLPREEGAPPQPRHRGREREHKAPSEEINNSVISQPEEEQQKRIDDIRELSHQADSSIAKLKI</sequence>
<evidence type="ECO:0000256" key="1">
    <source>
        <dbReference type="SAM" id="MobiDB-lite"/>
    </source>
</evidence>
<accession>A0AAE2CYB2</accession>
<name>A0AAE2CYB2_9LAMI</name>
<protein>
    <submittedName>
        <fullName evidence="2">Uncharacterized protein</fullName>
    </submittedName>
</protein>
<organism evidence="2 3">
    <name type="scientific">Sesamum alatum</name>
    <dbReference type="NCBI Taxonomy" id="300844"/>
    <lineage>
        <taxon>Eukaryota</taxon>
        <taxon>Viridiplantae</taxon>
        <taxon>Streptophyta</taxon>
        <taxon>Embryophyta</taxon>
        <taxon>Tracheophyta</taxon>
        <taxon>Spermatophyta</taxon>
        <taxon>Magnoliopsida</taxon>
        <taxon>eudicotyledons</taxon>
        <taxon>Gunneridae</taxon>
        <taxon>Pentapetalae</taxon>
        <taxon>asterids</taxon>
        <taxon>lamiids</taxon>
        <taxon>Lamiales</taxon>
        <taxon>Pedaliaceae</taxon>
        <taxon>Sesamum</taxon>
    </lineage>
</organism>
<dbReference type="Proteomes" id="UP001293254">
    <property type="component" value="Unassembled WGS sequence"/>
</dbReference>
<gene>
    <name evidence="2" type="ORF">Salat_0223600</name>
</gene>
<comment type="caution">
    <text evidence="2">The sequence shown here is derived from an EMBL/GenBank/DDBJ whole genome shotgun (WGS) entry which is preliminary data.</text>
</comment>
<dbReference type="AlphaFoldDB" id="A0AAE2CYB2"/>